<dbReference type="Proteomes" id="UP000462066">
    <property type="component" value="Unassembled WGS sequence"/>
</dbReference>
<evidence type="ECO:0000256" key="5">
    <source>
        <dbReference type="PIRSR" id="PIRSR015582-2"/>
    </source>
</evidence>
<gene>
    <name evidence="7" type="ORF">B1992_10225</name>
</gene>
<comment type="caution">
    <text evidence="7">The sequence shown here is derived from an EMBL/GenBank/DDBJ whole genome shotgun (WGS) entry which is preliminary data.</text>
</comment>
<organism evidence="7 8">
    <name type="scientific">Pseudoxanthomonas broegbernensis</name>
    <dbReference type="NCBI Taxonomy" id="83619"/>
    <lineage>
        <taxon>Bacteria</taxon>
        <taxon>Pseudomonadati</taxon>
        <taxon>Pseudomonadota</taxon>
        <taxon>Gammaproteobacteria</taxon>
        <taxon>Lysobacterales</taxon>
        <taxon>Lysobacteraceae</taxon>
        <taxon>Pseudoxanthomonas</taxon>
    </lineage>
</organism>
<sequence length="284" mass="30826">MRSKLFVPGSRGELFAKAFAGDADAVSFDLEDSVPGSGKAAARERVAGFLKGLDPGTKMLVVRTNAVDSAHFDEDFRALALPCVDLLNLPKTEDPEALHGVGERLDALEREHGRRMPGLLVNIETPRGLRRAPSLAAAHPRVRGLQLGLGDLFESQGIDRDDHAAVHAVQLAVRMAAGEADVFAWDGAHPDLERPERFLAEARIAQRLGYCGKSCVHPRQVGWAHEVFSLPPMDVELARRIVAAAEEAQAQGRGAFVVDGRMVDLPYLQHARRALVWSAEKANA</sequence>
<dbReference type="GO" id="GO:0006107">
    <property type="term" value="P:oxaloacetate metabolic process"/>
    <property type="evidence" value="ECO:0007669"/>
    <property type="project" value="TreeGrafter"/>
</dbReference>
<reference evidence="7 8" key="1">
    <citation type="submission" date="2017-10" db="EMBL/GenBank/DDBJ databases">
        <title>Whole genome sequencing of Pseudoxanthomonas broegbernensis DSM 12573(T).</title>
        <authorList>
            <person name="Kumar S."/>
            <person name="Bansal K."/>
            <person name="Kaur A."/>
            <person name="Patil P."/>
            <person name="Sharma S."/>
            <person name="Patil P.B."/>
        </authorList>
    </citation>
    <scope>NUCLEOTIDE SEQUENCE [LARGE SCALE GENOMIC DNA]</scope>
    <source>
        <strain evidence="7 8">DSM 12573</strain>
    </source>
</reference>
<dbReference type="InterPro" id="IPR040442">
    <property type="entry name" value="Pyrv_kinase-like_dom_sf"/>
</dbReference>
<dbReference type="InterPro" id="IPR015813">
    <property type="entry name" value="Pyrv/PenolPyrv_kinase-like_dom"/>
</dbReference>
<keyword evidence="8" id="KW-1185">Reference proteome</keyword>
<name>A0A7V8GLG8_9GAMM</name>
<dbReference type="InterPro" id="IPR005000">
    <property type="entry name" value="Aldolase/citrate-lyase_domain"/>
</dbReference>
<keyword evidence="3 5" id="KW-0460">Magnesium</keyword>
<protein>
    <submittedName>
        <fullName evidence="7">CoA ester lyase</fullName>
    </submittedName>
</protein>
<feature type="binding site" evidence="5">
    <location>
        <position position="124"/>
    </location>
    <ligand>
        <name>Mg(2+)</name>
        <dbReference type="ChEBI" id="CHEBI:18420"/>
    </ligand>
</feature>
<proteinExistence type="predicted"/>
<keyword evidence="2 5" id="KW-0479">Metal-binding</keyword>
<dbReference type="RefSeq" id="WP_162311398.1">
    <property type="nucleotide sequence ID" value="NZ_JACHGU010000001.1"/>
</dbReference>
<dbReference type="PIRSF" id="PIRSF015582">
    <property type="entry name" value="Cit_lyase_B"/>
    <property type="match status" value="1"/>
</dbReference>
<keyword evidence="7" id="KW-0456">Lyase</keyword>
<dbReference type="PANTHER" id="PTHR32308:SF0">
    <property type="entry name" value="HPCH_HPAI ALDOLASE_CITRATE LYASE DOMAIN-CONTAINING PROTEIN"/>
    <property type="match status" value="1"/>
</dbReference>
<dbReference type="PANTHER" id="PTHR32308">
    <property type="entry name" value="LYASE BETA SUBUNIT, PUTATIVE (AFU_ORTHOLOGUE AFUA_4G13030)-RELATED"/>
    <property type="match status" value="1"/>
</dbReference>
<evidence type="ECO:0000256" key="3">
    <source>
        <dbReference type="ARBA" id="ARBA00022842"/>
    </source>
</evidence>
<evidence type="ECO:0000259" key="6">
    <source>
        <dbReference type="Pfam" id="PF03328"/>
    </source>
</evidence>
<dbReference type="SUPFAM" id="SSF51621">
    <property type="entry name" value="Phosphoenolpyruvate/pyruvate domain"/>
    <property type="match status" value="1"/>
</dbReference>
<comment type="cofactor">
    <cofactor evidence="1">
        <name>Mg(2+)</name>
        <dbReference type="ChEBI" id="CHEBI:18420"/>
    </cofactor>
</comment>
<dbReference type="Gene3D" id="3.20.20.60">
    <property type="entry name" value="Phosphoenolpyruvate-binding domains"/>
    <property type="match status" value="1"/>
</dbReference>
<feature type="binding site" evidence="4">
    <location>
        <position position="124"/>
    </location>
    <ligand>
        <name>substrate</name>
    </ligand>
</feature>
<dbReference type="Pfam" id="PF03328">
    <property type="entry name" value="HpcH_HpaI"/>
    <property type="match status" value="1"/>
</dbReference>
<dbReference type="GO" id="GO:0000287">
    <property type="term" value="F:magnesium ion binding"/>
    <property type="evidence" value="ECO:0007669"/>
    <property type="project" value="TreeGrafter"/>
</dbReference>
<feature type="binding site" evidence="4">
    <location>
        <position position="63"/>
    </location>
    <ligand>
        <name>substrate</name>
    </ligand>
</feature>
<dbReference type="GO" id="GO:0016829">
    <property type="term" value="F:lyase activity"/>
    <property type="evidence" value="ECO:0007669"/>
    <property type="project" value="UniProtKB-KW"/>
</dbReference>
<evidence type="ECO:0000313" key="7">
    <source>
        <dbReference type="EMBL" id="KAF1685845.1"/>
    </source>
</evidence>
<accession>A0A7V8GLG8</accession>
<dbReference type="InterPro" id="IPR011206">
    <property type="entry name" value="Citrate_lyase_beta/mcl1/mcl2"/>
</dbReference>
<evidence type="ECO:0000313" key="8">
    <source>
        <dbReference type="Proteomes" id="UP000462066"/>
    </source>
</evidence>
<evidence type="ECO:0000256" key="2">
    <source>
        <dbReference type="ARBA" id="ARBA00022723"/>
    </source>
</evidence>
<evidence type="ECO:0000256" key="4">
    <source>
        <dbReference type="PIRSR" id="PIRSR015582-1"/>
    </source>
</evidence>
<feature type="binding site" evidence="5">
    <location>
        <position position="151"/>
    </location>
    <ligand>
        <name>Mg(2+)</name>
        <dbReference type="ChEBI" id="CHEBI:18420"/>
    </ligand>
</feature>
<dbReference type="EMBL" id="MWIP01000010">
    <property type="protein sequence ID" value="KAF1685845.1"/>
    <property type="molecule type" value="Genomic_DNA"/>
</dbReference>
<evidence type="ECO:0000256" key="1">
    <source>
        <dbReference type="ARBA" id="ARBA00001946"/>
    </source>
</evidence>
<dbReference type="AlphaFoldDB" id="A0A7V8GLG8"/>
<feature type="domain" description="HpcH/HpaI aldolase/citrate lyase" evidence="6">
    <location>
        <begin position="2"/>
        <end position="218"/>
    </location>
</feature>